<comment type="caution">
    <text evidence="2">The sequence shown here is derived from an EMBL/GenBank/DDBJ whole genome shotgun (WGS) entry which is preliminary data.</text>
</comment>
<dbReference type="PANTHER" id="PTHR42850:SF4">
    <property type="entry name" value="ZINC-DEPENDENT ENDOPOLYPHOSPHATASE"/>
    <property type="match status" value="1"/>
</dbReference>
<sequence length="261" mass="29696">MITLSLRNLSRGGATIRTLVISDIHGCVQEFNLLLRRANYRPAEDQLILLGDYVDRGPDSRAVVEQVKRLAEDHGAIVLRGNHDQMACDALTGEDDKRDTHWMTGGGFQTLLSYCGGRESVLLRPDSSWKDYAEMKEYMRSEYKEHLEFLSSLPFYYETDTHLFVHAGIDPSLADWRSQREYDFIWIREPFYNHPVTSTVKTVVFGHTSTLDLQDGAGVWFSPLGDKIGIDGGCVYGEQLNCLEIHETGYKTYSVRFGERA</sequence>
<dbReference type="SUPFAM" id="SSF56300">
    <property type="entry name" value="Metallo-dependent phosphatases"/>
    <property type="match status" value="1"/>
</dbReference>
<dbReference type="Gene3D" id="3.60.21.10">
    <property type="match status" value="1"/>
</dbReference>
<dbReference type="CDD" id="cd00144">
    <property type="entry name" value="MPP_PPP_family"/>
    <property type="match status" value="1"/>
</dbReference>
<evidence type="ECO:0000313" key="2">
    <source>
        <dbReference type="EMBL" id="NQX44901.1"/>
    </source>
</evidence>
<dbReference type="PANTHER" id="PTHR42850">
    <property type="entry name" value="METALLOPHOSPHOESTERASE"/>
    <property type="match status" value="1"/>
</dbReference>
<proteinExistence type="predicted"/>
<accession>A0ABX2DNA3</accession>
<dbReference type="Pfam" id="PF00149">
    <property type="entry name" value="Metallophos"/>
    <property type="match status" value="1"/>
</dbReference>
<dbReference type="InterPro" id="IPR050126">
    <property type="entry name" value="Ap4A_hydrolase"/>
</dbReference>
<keyword evidence="3" id="KW-1185">Reference proteome</keyword>
<protein>
    <submittedName>
        <fullName evidence="2">Serine/threonine protein phosphatase</fullName>
    </submittedName>
</protein>
<evidence type="ECO:0000313" key="3">
    <source>
        <dbReference type="Proteomes" id="UP000711047"/>
    </source>
</evidence>
<name>A0ABX2DNA3_9BACL</name>
<evidence type="ECO:0000259" key="1">
    <source>
        <dbReference type="Pfam" id="PF00149"/>
    </source>
</evidence>
<dbReference type="EMBL" id="JABMKX010000003">
    <property type="protein sequence ID" value="NQX44901.1"/>
    <property type="molecule type" value="Genomic_DNA"/>
</dbReference>
<dbReference type="InterPro" id="IPR004843">
    <property type="entry name" value="Calcineurin-like_PHP"/>
</dbReference>
<gene>
    <name evidence="2" type="ORF">HQN87_06135</name>
</gene>
<organism evidence="2 3">
    <name type="scientific">Paenibacillus tritici</name>
    <dbReference type="NCBI Taxonomy" id="1873425"/>
    <lineage>
        <taxon>Bacteria</taxon>
        <taxon>Bacillati</taxon>
        <taxon>Bacillota</taxon>
        <taxon>Bacilli</taxon>
        <taxon>Bacillales</taxon>
        <taxon>Paenibacillaceae</taxon>
        <taxon>Paenibacillus</taxon>
    </lineage>
</organism>
<dbReference type="Proteomes" id="UP000711047">
    <property type="component" value="Unassembled WGS sequence"/>
</dbReference>
<dbReference type="InterPro" id="IPR029052">
    <property type="entry name" value="Metallo-depent_PP-like"/>
</dbReference>
<reference evidence="2 3" key="1">
    <citation type="submission" date="2020-05" db="EMBL/GenBank/DDBJ databases">
        <title>Paenibacillus glebae, sp. nov., Paenibacillus humi sp. nov., Paenibacillus pedi sp. nov., Paenibacillus terrestris sp. nov. and Paenibacillus terricola sp. nov., isolated from a forest top soil sample.</title>
        <authorList>
            <person name="Qi S."/>
            <person name="Carlier A."/>
            <person name="Cnockaert M."/>
            <person name="Vandamme P."/>
        </authorList>
    </citation>
    <scope>NUCLEOTIDE SEQUENCE [LARGE SCALE GENOMIC DNA]</scope>
    <source>
        <strain evidence="2 3">LMG 29502</strain>
    </source>
</reference>
<feature type="domain" description="Calcineurin-like phosphoesterase" evidence="1">
    <location>
        <begin position="16"/>
        <end position="221"/>
    </location>
</feature>